<organism evidence="2 3">
    <name type="scientific">Lates japonicus</name>
    <name type="common">Japanese lates</name>
    <dbReference type="NCBI Taxonomy" id="270547"/>
    <lineage>
        <taxon>Eukaryota</taxon>
        <taxon>Metazoa</taxon>
        <taxon>Chordata</taxon>
        <taxon>Craniata</taxon>
        <taxon>Vertebrata</taxon>
        <taxon>Euteleostomi</taxon>
        <taxon>Actinopterygii</taxon>
        <taxon>Neopterygii</taxon>
        <taxon>Teleostei</taxon>
        <taxon>Neoteleostei</taxon>
        <taxon>Acanthomorphata</taxon>
        <taxon>Carangaria</taxon>
        <taxon>Carangaria incertae sedis</taxon>
        <taxon>Centropomidae</taxon>
        <taxon>Lates</taxon>
    </lineage>
</organism>
<name>A0AAD3NA94_LATJO</name>
<feature type="domain" description="PiggyBac transposable element-derived protein" evidence="1">
    <location>
        <begin position="2"/>
        <end position="123"/>
    </location>
</feature>
<dbReference type="Proteomes" id="UP001279410">
    <property type="component" value="Unassembled WGS sequence"/>
</dbReference>
<protein>
    <submittedName>
        <fullName evidence="2">PiggyBac transposable element-derived protein 4-like protein</fullName>
    </submittedName>
</protein>
<sequence>MQVVLDITEGLQGKTITCENFFTSHALGLQLLKRKLYMVGTVRRNKPELPPALVSKTDRAQFSSKFAFTKTHALVSCHPKKQKNVLLMSTLHRDAAVSNRDDKRPKIIEDYNHNKGGVDNIDKEEAVHGGAWVTTGDTSHQATQGYSPHTSCQIGDPAILLQLYLCSSTPSPSCPSWPITQKNYSASALIKADVGKQVIREFNKLTSWTVSTSNQPEEPVPLLRKDTLMLKEMPAVGKSCFQQGELRKIPVLVNVIHTLRRHEIEPSASLPVCVVSEGRIHHIDVFFARKPE</sequence>
<keyword evidence="3" id="KW-1185">Reference proteome</keyword>
<evidence type="ECO:0000313" key="3">
    <source>
        <dbReference type="Proteomes" id="UP001279410"/>
    </source>
</evidence>
<gene>
    <name evidence="2" type="ORF">AKAME5_001898800</name>
</gene>
<evidence type="ECO:0000313" key="2">
    <source>
        <dbReference type="EMBL" id="GLD67656.1"/>
    </source>
</evidence>
<dbReference type="AlphaFoldDB" id="A0AAD3NA94"/>
<proteinExistence type="predicted"/>
<dbReference type="PANTHER" id="PTHR46599:SF6">
    <property type="entry name" value="DUAL SPECIFICITY PHOSPHATASE 26"/>
    <property type="match status" value="1"/>
</dbReference>
<reference evidence="2" key="1">
    <citation type="submission" date="2022-08" db="EMBL/GenBank/DDBJ databases">
        <title>Genome sequencing of akame (Lates japonicus).</title>
        <authorList>
            <person name="Hashiguchi Y."/>
            <person name="Takahashi H."/>
        </authorList>
    </citation>
    <scope>NUCLEOTIDE SEQUENCE</scope>
    <source>
        <strain evidence="2">Kochi</strain>
    </source>
</reference>
<dbReference type="PANTHER" id="PTHR46599">
    <property type="entry name" value="PIGGYBAC TRANSPOSABLE ELEMENT-DERIVED PROTEIN 4"/>
    <property type="match status" value="1"/>
</dbReference>
<evidence type="ECO:0000259" key="1">
    <source>
        <dbReference type="Pfam" id="PF13843"/>
    </source>
</evidence>
<dbReference type="EMBL" id="BRZM01000115">
    <property type="protein sequence ID" value="GLD67656.1"/>
    <property type="molecule type" value="Genomic_DNA"/>
</dbReference>
<comment type="caution">
    <text evidence="2">The sequence shown here is derived from an EMBL/GenBank/DDBJ whole genome shotgun (WGS) entry which is preliminary data.</text>
</comment>
<dbReference type="Pfam" id="PF13843">
    <property type="entry name" value="DDE_Tnp_1_7"/>
    <property type="match status" value="1"/>
</dbReference>
<accession>A0AAD3NA94</accession>
<dbReference type="InterPro" id="IPR029526">
    <property type="entry name" value="PGBD"/>
</dbReference>